<dbReference type="KEGG" id="agv:OJF2_20490"/>
<feature type="chain" id="PRO_5023093664" evidence="1">
    <location>
        <begin position="24"/>
        <end position="346"/>
    </location>
</feature>
<evidence type="ECO:0000259" key="2">
    <source>
        <dbReference type="Pfam" id="PF01156"/>
    </source>
</evidence>
<dbReference type="InterPro" id="IPR001910">
    <property type="entry name" value="Inosine/uridine_hydrolase_dom"/>
</dbReference>
<evidence type="ECO:0000313" key="3">
    <source>
        <dbReference type="EMBL" id="QEH33547.1"/>
    </source>
</evidence>
<dbReference type="GO" id="GO:0016799">
    <property type="term" value="F:hydrolase activity, hydrolyzing N-glycosyl compounds"/>
    <property type="evidence" value="ECO:0007669"/>
    <property type="project" value="InterPro"/>
</dbReference>
<name>A0A5B9VZY5_9BACT</name>
<feature type="domain" description="Inosine/uridine-preferring nucleoside hydrolase" evidence="2">
    <location>
        <begin position="29"/>
        <end position="230"/>
    </location>
</feature>
<reference evidence="3 4" key="1">
    <citation type="submission" date="2019-08" db="EMBL/GenBank/DDBJ databases">
        <title>Deep-cultivation of Planctomycetes and their phenomic and genomic characterization uncovers novel biology.</title>
        <authorList>
            <person name="Wiegand S."/>
            <person name="Jogler M."/>
            <person name="Boedeker C."/>
            <person name="Pinto D."/>
            <person name="Vollmers J."/>
            <person name="Rivas-Marin E."/>
            <person name="Kohn T."/>
            <person name="Peeters S.H."/>
            <person name="Heuer A."/>
            <person name="Rast P."/>
            <person name="Oberbeckmann S."/>
            <person name="Bunk B."/>
            <person name="Jeske O."/>
            <person name="Meyerdierks A."/>
            <person name="Storesund J.E."/>
            <person name="Kallscheuer N."/>
            <person name="Luecker S."/>
            <person name="Lage O.M."/>
            <person name="Pohl T."/>
            <person name="Merkel B.J."/>
            <person name="Hornburger P."/>
            <person name="Mueller R.-W."/>
            <person name="Bruemmer F."/>
            <person name="Labrenz M."/>
            <person name="Spormann A.M."/>
            <person name="Op den Camp H."/>
            <person name="Overmann J."/>
            <person name="Amann R."/>
            <person name="Jetten M.S.M."/>
            <person name="Mascher T."/>
            <person name="Medema M.H."/>
            <person name="Devos D.P."/>
            <person name="Kaster A.-K."/>
            <person name="Ovreas L."/>
            <person name="Rohde M."/>
            <person name="Galperin M.Y."/>
            <person name="Jogler C."/>
        </authorList>
    </citation>
    <scope>NUCLEOTIDE SEQUENCE [LARGE SCALE GENOMIC DNA]</scope>
    <source>
        <strain evidence="3 4">OJF2</strain>
    </source>
</reference>
<organism evidence="3 4">
    <name type="scientific">Aquisphaera giovannonii</name>
    <dbReference type="NCBI Taxonomy" id="406548"/>
    <lineage>
        <taxon>Bacteria</taxon>
        <taxon>Pseudomonadati</taxon>
        <taxon>Planctomycetota</taxon>
        <taxon>Planctomycetia</taxon>
        <taxon>Isosphaerales</taxon>
        <taxon>Isosphaeraceae</taxon>
        <taxon>Aquisphaera</taxon>
    </lineage>
</organism>
<keyword evidence="4" id="KW-1185">Reference proteome</keyword>
<dbReference type="AlphaFoldDB" id="A0A5B9VZY5"/>
<dbReference type="PANTHER" id="PTHR43264">
    <property type="match status" value="1"/>
</dbReference>
<dbReference type="RefSeq" id="WP_148593498.1">
    <property type="nucleotide sequence ID" value="NZ_CP042997.1"/>
</dbReference>
<evidence type="ECO:0000313" key="4">
    <source>
        <dbReference type="Proteomes" id="UP000324233"/>
    </source>
</evidence>
<gene>
    <name evidence="3" type="ORF">OJF2_20490</name>
</gene>
<sequence length="346" mass="37250" precursor="true">MRWFLAGVAALALASPTAPPAAAAEPPGLIFDTDICGDCDDVLALGMIHSLQSRGACRLLAVTVSVDNDKAAPFVDAVNTFYGRGDIPIGVVGKGGVVEQGKYLPLVDAKDESGRDRYPHDLRSGKDAPPATSVLRKVLAAQPDESVVIAQVGFSTNLARLLETGPDEDSPLSGIELVAKKVKLLSLMAGAFEPIDGNANYREYNVHRDIPSCRKVAAGWPSPVVFSGFEIGIAVPYPAVSIERDYAYVKHHPLPEAYILYLPPPHNRPTWDLTSVLYAVLPDRGYFDLSPNGKVTVAETAETRFATDPAGKHRYLILKPEQRGRVVEALVQLSSQPPRVLEGPRP</sequence>
<accession>A0A5B9VZY5</accession>
<dbReference type="CDD" id="cd02652">
    <property type="entry name" value="nuc_hydro_2"/>
    <property type="match status" value="1"/>
</dbReference>
<dbReference type="OrthoDB" id="209323at2"/>
<keyword evidence="1" id="KW-0732">Signal</keyword>
<protein>
    <submittedName>
        <fullName evidence="3">Inosine-uridine preferring nucleoside hydrolase</fullName>
    </submittedName>
</protein>
<dbReference type="PANTHER" id="PTHR43264:SF1">
    <property type="entry name" value="INOSINE_URIDINE-PREFERRING NUCLEOSIDE HYDROLASE DOMAIN-CONTAINING PROTEIN"/>
    <property type="match status" value="1"/>
</dbReference>
<feature type="signal peptide" evidence="1">
    <location>
        <begin position="1"/>
        <end position="23"/>
    </location>
</feature>
<dbReference type="EMBL" id="CP042997">
    <property type="protein sequence ID" value="QEH33547.1"/>
    <property type="molecule type" value="Genomic_DNA"/>
</dbReference>
<dbReference type="SUPFAM" id="SSF53590">
    <property type="entry name" value="Nucleoside hydrolase"/>
    <property type="match status" value="1"/>
</dbReference>
<dbReference type="Gene3D" id="3.90.245.10">
    <property type="entry name" value="Ribonucleoside hydrolase-like"/>
    <property type="match status" value="1"/>
</dbReference>
<dbReference type="Pfam" id="PF01156">
    <property type="entry name" value="IU_nuc_hydro"/>
    <property type="match status" value="1"/>
</dbReference>
<evidence type="ECO:0000256" key="1">
    <source>
        <dbReference type="SAM" id="SignalP"/>
    </source>
</evidence>
<dbReference type="InterPro" id="IPR036452">
    <property type="entry name" value="Ribo_hydro-like"/>
</dbReference>
<proteinExistence type="predicted"/>
<dbReference type="Proteomes" id="UP000324233">
    <property type="component" value="Chromosome"/>
</dbReference>
<keyword evidence="3" id="KW-0378">Hydrolase</keyword>